<dbReference type="EMBL" id="CP000527">
    <property type="protein sequence ID" value="ABM28199.1"/>
    <property type="molecule type" value="Genomic_DNA"/>
</dbReference>
<organism evidence="1 2">
    <name type="scientific">Nitratidesulfovibrio vulgaris (strain DP4)</name>
    <name type="common">Desulfovibrio vulgaris</name>
    <dbReference type="NCBI Taxonomy" id="391774"/>
    <lineage>
        <taxon>Bacteria</taxon>
        <taxon>Pseudomonadati</taxon>
        <taxon>Thermodesulfobacteriota</taxon>
        <taxon>Desulfovibrionia</taxon>
        <taxon>Desulfovibrionales</taxon>
        <taxon>Desulfovibrionaceae</taxon>
        <taxon>Nitratidesulfovibrio</taxon>
    </lineage>
</organism>
<reference evidence="2" key="1">
    <citation type="journal article" date="2009" name="Environ. Microbiol.">
        <title>Contribution of mobile genetic elements to Desulfovibrio vulgaris genome plasticity.</title>
        <authorList>
            <person name="Walker C.B."/>
            <person name="Stolyar S."/>
            <person name="Chivian D."/>
            <person name="Pinel N."/>
            <person name="Gabster J.A."/>
            <person name="Dehal P.S."/>
            <person name="He Z."/>
            <person name="Yang Z.K."/>
            <person name="Yen H.C."/>
            <person name="Zhou J."/>
            <person name="Wall J.D."/>
            <person name="Hazen T.C."/>
            <person name="Arkin A.P."/>
            <person name="Stahl D.A."/>
        </authorList>
    </citation>
    <scope>NUCLEOTIDE SEQUENCE [LARGE SCALE GENOMIC DNA]</scope>
    <source>
        <strain evidence="2">DP4</strain>
    </source>
</reference>
<evidence type="ECO:0000313" key="1">
    <source>
        <dbReference type="EMBL" id="ABM28199.1"/>
    </source>
</evidence>
<name>A0A0H3A9J7_NITV4</name>
<sequence>MLVGQLAHDSALMLIARKQVGGGTPALSGQFVPPLPACFQRPFRRFLGGNRHSVTSLGRAHTPPLRLEFADGPHWAETQAYSMVGAMPDMTPATITVQIMPGTPHFMYTASPSEAMNANGDLYGRIRLTKTHTSLAGEYTPLTGEDEASALALSGR</sequence>
<proteinExistence type="predicted"/>
<dbReference type="HOGENOM" id="CLU_1683760_0_0_7"/>
<accession>A0A0H3A9J7</accession>
<dbReference type="KEGG" id="dvl:Dvul_1179"/>
<protein>
    <submittedName>
        <fullName evidence="1">Uncharacterized protein</fullName>
    </submittedName>
</protein>
<dbReference type="Proteomes" id="UP000009173">
    <property type="component" value="Chromosome"/>
</dbReference>
<dbReference type="AlphaFoldDB" id="A0A0H3A9J7"/>
<gene>
    <name evidence="1" type="ordered locus">Dvul_1179</name>
</gene>
<evidence type="ECO:0000313" key="2">
    <source>
        <dbReference type="Proteomes" id="UP000009173"/>
    </source>
</evidence>